<sequence>MLYHDDSYTTGCFTGACSIRDKQNMHQLNLNFNGHWQHIREERVTLKDVDIIMQLSCAHYVYRLTLRPAPSYTQLNTTFPLYLELPAPGSSNPNKELEMCPPEIGAFSLVEQLQCEKEERQQTCDSTSAGQASALFGGTLVAALLVYSLLPYVRARNRKRHCSRSRTTSEDRLSWLSDQSDTPTTPTIANGANLRTWETFDGDKIEPVRAYRDGHRKRNDRHSEAVNGNAVSDAVSELLQVKLPDFNDARGWQTFFDSQIYHNELQDKEHAATNCVSNRKSRGGLVPSDSSVVERTNLREMKFTSTTDNNTTRSERYRTIRDRIDRAATEAAIDDAQSFNEFWQM</sequence>
<evidence type="ECO:0000313" key="4">
    <source>
        <dbReference type="Proteomes" id="UP001160483"/>
    </source>
</evidence>
<feature type="transmembrane region" description="Helical" evidence="2">
    <location>
        <begin position="132"/>
        <end position="150"/>
    </location>
</feature>
<evidence type="ECO:0000256" key="2">
    <source>
        <dbReference type="SAM" id="Phobius"/>
    </source>
</evidence>
<dbReference type="Proteomes" id="UP001160483">
    <property type="component" value="Unassembled WGS sequence"/>
</dbReference>
<feature type="compositionally biased region" description="Polar residues" evidence="1">
    <location>
        <begin position="176"/>
        <end position="186"/>
    </location>
</feature>
<keyword evidence="2" id="KW-0812">Transmembrane</keyword>
<dbReference type="EMBL" id="CAKKTJ010000208">
    <property type="protein sequence ID" value="CAH0478020.1"/>
    <property type="molecule type" value="Genomic_DNA"/>
</dbReference>
<evidence type="ECO:0000256" key="1">
    <source>
        <dbReference type="SAM" id="MobiDB-lite"/>
    </source>
</evidence>
<keyword evidence="2" id="KW-0472">Membrane</keyword>
<evidence type="ECO:0000313" key="3">
    <source>
        <dbReference type="EMBL" id="CAH0478020.1"/>
    </source>
</evidence>
<organism evidence="3 4">
    <name type="scientific">Peronospora belbahrii</name>
    <dbReference type="NCBI Taxonomy" id="622444"/>
    <lineage>
        <taxon>Eukaryota</taxon>
        <taxon>Sar</taxon>
        <taxon>Stramenopiles</taxon>
        <taxon>Oomycota</taxon>
        <taxon>Peronosporomycetes</taxon>
        <taxon>Peronosporales</taxon>
        <taxon>Peronosporaceae</taxon>
        <taxon>Peronospora</taxon>
    </lineage>
</organism>
<comment type="caution">
    <text evidence="3">The sequence shown here is derived from an EMBL/GenBank/DDBJ whole genome shotgun (WGS) entry which is preliminary data.</text>
</comment>
<dbReference type="AlphaFoldDB" id="A0AAU9KZU1"/>
<gene>
    <name evidence="3" type="ORF">PBS003_LOCUS4739</name>
</gene>
<feature type="region of interest" description="Disordered" evidence="1">
    <location>
        <begin position="162"/>
        <end position="186"/>
    </location>
</feature>
<proteinExistence type="predicted"/>
<protein>
    <submittedName>
        <fullName evidence="3">Uncharacterized protein</fullName>
    </submittedName>
</protein>
<keyword evidence="2" id="KW-1133">Transmembrane helix</keyword>
<name>A0AAU9KZU1_9STRA</name>
<accession>A0AAU9KZU1</accession>
<reference evidence="3" key="1">
    <citation type="submission" date="2021-11" db="EMBL/GenBank/DDBJ databases">
        <authorList>
            <person name="Islam A."/>
            <person name="Islam S."/>
            <person name="Flora M.S."/>
            <person name="Rahman M."/>
            <person name="Ziaur R.M."/>
            <person name="Epstein J.H."/>
            <person name="Hassan M."/>
            <person name="Klassen M."/>
            <person name="Woodard K."/>
            <person name="Webb A."/>
            <person name="Webby R.J."/>
            <person name="El Zowalaty M.E."/>
        </authorList>
    </citation>
    <scope>NUCLEOTIDE SEQUENCE</scope>
    <source>
        <strain evidence="3">Pbs3</strain>
    </source>
</reference>